<gene>
    <name evidence="1" type="ORF">CROST_009410</name>
</gene>
<dbReference type="AlphaFoldDB" id="A0A1S8LML4"/>
<protein>
    <submittedName>
        <fullName evidence="1">Uncharacterized protein</fullName>
    </submittedName>
</protein>
<evidence type="ECO:0000313" key="2">
    <source>
        <dbReference type="Proteomes" id="UP000190951"/>
    </source>
</evidence>
<dbReference type="KEGG" id="crw:CROST_009410"/>
<accession>A0A1S8LML4</accession>
<sequence length="188" mass="22775">MFLEQVMDNHICRPIEKKYNKWYKFMQENINFSLKDSLKHTKDHCTRVLVLALVIAYQIRLSDEELDILSLVAIFHDSRRFDDWIDKGHGKRAAKYYKNYCFENNFNFNKQVYYIMYYHDQEDELGFTEIKKEFIDNEKCILMYKIFKDADGLDRLRLSKDALDINMLRTEEARKAVDFAKYLLEKSM</sequence>
<dbReference type="RefSeq" id="WP_077835239.1">
    <property type="nucleotide sequence ID" value="NZ_CP096983.1"/>
</dbReference>
<dbReference type="Proteomes" id="UP000190951">
    <property type="component" value="Chromosome"/>
</dbReference>
<reference evidence="1 2" key="1">
    <citation type="submission" date="2022-04" db="EMBL/GenBank/DDBJ databases">
        <title>Genome sequence of C. roseum typestrain.</title>
        <authorList>
            <person name="Poehlein A."/>
            <person name="Schoch T."/>
            <person name="Duerre P."/>
            <person name="Daniel R."/>
        </authorList>
    </citation>
    <scope>NUCLEOTIDE SEQUENCE [LARGE SCALE GENOMIC DNA]</scope>
    <source>
        <strain evidence="1 2">DSM 7320</strain>
    </source>
</reference>
<organism evidence="1 2">
    <name type="scientific">Clostridium felsineum</name>
    <dbReference type="NCBI Taxonomy" id="36839"/>
    <lineage>
        <taxon>Bacteria</taxon>
        <taxon>Bacillati</taxon>
        <taxon>Bacillota</taxon>
        <taxon>Clostridia</taxon>
        <taxon>Eubacteriales</taxon>
        <taxon>Clostridiaceae</taxon>
        <taxon>Clostridium</taxon>
    </lineage>
</organism>
<proteinExistence type="predicted"/>
<dbReference type="InterPro" id="IPR003607">
    <property type="entry name" value="HD/PDEase_dom"/>
</dbReference>
<dbReference type="SUPFAM" id="SSF109604">
    <property type="entry name" value="HD-domain/PDEase-like"/>
    <property type="match status" value="1"/>
</dbReference>
<dbReference type="STRING" id="84029.CROST_04400"/>
<dbReference type="EMBL" id="CP096983">
    <property type="protein sequence ID" value="URZ10233.1"/>
    <property type="molecule type" value="Genomic_DNA"/>
</dbReference>
<name>A0A1S8LML4_9CLOT</name>
<dbReference type="Gene3D" id="1.10.3210.10">
    <property type="entry name" value="Hypothetical protein af1432"/>
    <property type="match status" value="1"/>
</dbReference>
<dbReference type="CDD" id="cd00077">
    <property type="entry name" value="HDc"/>
    <property type="match status" value="1"/>
</dbReference>
<keyword evidence="2" id="KW-1185">Reference proteome</keyword>
<evidence type="ECO:0000313" key="1">
    <source>
        <dbReference type="EMBL" id="URZ10233.1"/>
    </source>
</evidence>